<sequence>MQKTHVDNEVMTMTDVTLMRRFGRFFIKYIKNKKIAYSVPVVHQRLTVLSDLLIIIRLLTINRILYARRALRGQAVPRRIFVFPMINKSDFYVN</sequence>
<dbReference type="AlphaFoldDB" id="A0A2U1TYN2"/>
<evidence type="ECO:0000313" key="2">
    <source>
        <dbReference type="Proteomes" id="UP000296159"/>
    </source>
</evidence>
<gene>
    <name evidence="1" type="ORF">DDT56_13145</name>
</gene>
<evidence type="ECO:0000313" key="1">
    <source>
        <dbReference type="EMBL" id="PWC14462.1"/>
    </source>
</evidence>
<accession>A0A2U1TYN2</accession>
<comment type="caution">
    <text evidence="1">The sequence shown here is derived from an EMBL/GenBank/DDBJ whole genome shotgun (WGS) entry which is preliminary data.</text>
</comment>
<keyword evidence="2" id="KW-1185">Reference proteome</keyword>
<dbReference type="Proteomes" id="UP000296159">
    <property type="component" value="Unassembled WGS sequence"/>
</dbReference>
<proteinExistence type="predicted"/>
<reference evidence="1 2" key="1">
    <citation type="submission" date="2018-04" db="EMBL/GenBank/DDBJ databases">
        <title>Brenneria corticis sp.nov.</title>
        <authorList>
            <person name="Li Y."/>
        </authorList>
    </citation>
    <scope>NUCLEOTIDE SEQUENCE [LARGE SCALE GENOMIC DNA]</scope>
    <source>
        <strain evidence="1 2">CFCC 11842</strain>
    </source>
</reference>
<dbReference type="EMBL" id="QDKH01000014">
    <property type="protein sequence ID" value="PWC14462.1"/>
    <property type="molecule type" value="Genomic_DNA"/>
</dbReference>
<name>A0A2U1TYN2_9GAMM</name>
<protein>
    <submittedName>
        <fullName evidence="1">Uncharacterized protein</fullName>
    </submittedName>
</protein>
<organism evidence="1 2">
    <name type="scientific">Brenneria corticis</name>
    <dbReference type="NCBI Taxonomy" id="2173106"/>
    <lineage>
        <taxon>Bacteria</taxon>
        <taxon>Pseudomonadati</taxon>
        <taxon>Pseudomonadota</taxon>
        <taxon>Gammaproteobacteria</taxon>
        <taxon>Enterobacterales</taxon>
        <taxon>Pectobacteriaceae</taxon>
        <taxon>Brenneria</taxon>
    </lineage>
</organism>